<dbReference type="Gene3D" id="3.30.1370.110">
    <property type="match status" value="1"/>
</dbReference>
<keyword evidence="4" id="KW-1185">Reference proteome</keyword>
<dbReference type="GO" id="GO:0005634">
    <property type="term" value="C:nucleus"/>
    <property type="evidence" value="ECO:0007669"/>
    <property type="project" value="TreeGrafter"/>
</dbReference>
<dbReference type="Gene3D" id="3.40.50.300">
    <property type="entry name" value="P-loop containing nucleotide triphosphate hydrolases"/>
    <property type="match status" value="1"/>
</dbReference>
<feature type="region of interest" description="Disordered" evidence="1">
    <location>
        <begin position="716"/>
        <end position="746"/>
    </location>
</feature>
<dbReference type="PANTHER" id="PTHR46535">
    <property type="entry name" value="NEDD4-BINDING PROTEIN 2"/>
    <property type="match status" value="1"/>
</dbReference>
<dbReference type="Pfam" id="PF13671">
    <property type="entry name" value="AAA_33"/>
    <property type="match status" value="1"/>
</dbReference>
<dbReference type="SMART" id="SM00463">
    <property type="entry name" value="SMR"/>
    <property type="match status" value="1"/>
</dbReference>
<feature type="region of interest" description="Disordered" evidence="1">
    <location>
        <begin position="24"/>
        <end position="65"/>
    </location>
</feature>
<protein>
    <submittedName>
        <fullName evidence="3">CG7139</fullName>
    </submittedName>
</protein>
<dbReference type="Proteomes" id="UP000494163">
    <property type="component" value="Chromosome 3L"/>
</dbReference>
<feature type="compositionally biased region" description="Polar residues" evidence="1">
    <location>
        <begin position="717"/>
        <end position="739"/>
    </location>
</feature>
<feature type="domain" description="Smr" evidence="2">
    <location>
        <begin position="824"/>
        <end position="904"/>
    </location>
</feature>
<dbReference type="PANTHER" id="PTHR46535:SF1">
    <property type="entry name" value="NEDD4-BINDING PROTEIN 2"/>
    <property type="match status" value="1"/>
</dbReference>
<sequence length="913" mass="103398">MSTAEKVAEQADNMTRWLNDKLLTSEERNNSNINNKSNMNTNANKYNAPATMPNMRNNSNNNNQSKDFDKICKQARAGQKIMIIMRGAPGSGKSTMAKSLVQQTQHLEQYTVKDFVYSSDDYFITKRGYEFNPTLLPEAHDWNKQRVRSKAEAGWSPIIVDNTNSMSWEMMPYVQIAVECGYILELLEPQTSWAKSAGKLAQRCVHQVPRDRIQAHLDRFERTTVPDLIKMLKHTRYTVSLPQWRQEPPLPAVPAVAAMPTPQLVPPQPSAESPSSFRLNAHAQSWVPYEQHAGSYWAQVSGQEMPTPAPSSKSNTNLLDTLRDAQDTRAPVDALLATATEATEDVHQRHSINCPNEASGFMHLRQMYPNKNLTGLWDLYVKCKGDVDWAVDILLKEDELNADVAEYGEDTLVLESADFQCACSGINNVSNSLNKDSQPKPAVASSKIQAKPQRQPRAKRTATAASGNKELQMQIENCFVLSDDQYSDHTRKIRDIRNGILDQPLPVPTVEPPPATDEEEIDAEDQVLLEMELGETLIEQLREHFKWEGDLLPKDAVVAPTKVFMPRGLAKQLYMVWMEAMHNQFEEKRQQTLREDEQFAHLLKHPKYADCTEPPQNMNELLDMELAWSIYTSQNVAVSQAARQPSNDIATRLTKMKLCEKFPNIPKETVLDIFADTGNNYVKTVELLDSDAQCDLTGAQLYEQALRESEKLHAQVQLEQQSKPPKLNSPRSVKSQSPQLHEEAKSAALRDFEETRNMAAHHAQLRAECNHKASQAIQQGSGSVALYYSEIGRLHKQKVDLYNHRAAGCIMEVHKHTQNNPDLLDLHYLHAMEAVSSLDLFLDRHITVLRNNTRVYKNVFIITGRGLHSVNGVSTIKKRVKARLGERRLRWEELNPGLLRVKLYSASKHSTNF</sequence>
<evidence type="ECO:0000313" key="4">
    <source>
        <dbReference type="Proteomes" id="UP000494163"/>
    </source>
</evidence>
<name>A0A0M4EYA6_DROBS</name>
<dbReference type="GO" id="GO:0004519">
    <property type="term" value="F:endonuclease activity"/>
    <property type="evidence" value="ECO:0007669"/>
    <property type="project" value="TreeGrafter"/>
</dbReference>
<dbReference type="EMBL" id="CP012525">
    <property type="protein sequence ID" value="ALC43120.1"/>
    <property type="molecule type" value="Genomic_DNA"/>
</dbReference>
<dbReference type="STRING" id="30019.A0A0M4EYA6"/>
<dbReference type="AlphaFoldDB" id="A0A0M4EYA6"/>
<dbReference type="OMA" id="NCIMEVH"/>
<dbReference type="PROSITE" id="PS50828">
    <property type="entry name" value="SMR"/>
    <property type="match status" value="1"/>
</dbReference>
<dbReference type="InterPro" id="IPR052772">
    <property type="entry name" value="Endo/PolyKinase_Domain-Protein"/>
</dbReference>
<proteinExistence type="predicted"/>
<dbReference type="InterPro" id="IPR013899">
    <property type="entry name" value="DUF1771"/>
</dbReference>
<accession>A0A0M4EYA6</accession>
<evidence type="ECO:0000313" key="3">
    <source>
        <dbReference type="EMBL" id="ALC43120.1"/>
    </source>
</evidence>
<gene>
    <name evidence="3" type="ORF">Dbus_chr3Lg286</name>
</gene>
<reference evidence="3 4" key="1">
    <citation type="submission" date="2015-08" db="EMBL/GenBank/DDBJ databases">
        <title>Ancestral chromatin configuration constrains chromatin evolution on differentiating sex chromosomes in Drosophila.</title>
        <authorList>
            <person name="Zhou Q."/>
            <person name="Bachtrog D."/>
        </authorList>
    </citation>
    <scope>NUCLEOTIDE SEQUENCE [LARGE SCALE GENOMIC DNA]</scope>
    <source>
        <tissue evidence="3">Whole larvae</tissue>
    </source>
</reference>
<evidence type="ECO:0000256" key="1">
    <source>
        <dbReference type="SAM" id="MobiDB-lite"/>
    </source>
</evidence>
<evidence type="ECO:0000259" key="2">
    <source>
        <dbReference type="PROSITE" id="PS50828"/>
    </source>
</evidence>
<dbReference type="SUPFAM" id="SSF52540">
    <property type="entry name" value="P-loop containing nucleoside triphosphate hydrolases"/>
    <property type="match status" value="1"/>
</dbReference>
<feature type="compositionally biased region" description="Low complexity" evidence="1">
    <location>
        <begin position="30"/>
        <end position="63"/>
    </location>
</feature>
<feature type="region of interest" description="Disordered" evidence="1">
    <location>
        <begin position="430"/>
        <end position="467"/>
    </location>
</feature>
<dbReference type="OrthoDB" id="3231855at2759"/>
<dbReference type="InterPro" id="IPR002625">
    <property type="entry name" value="Smr_dom"/>
</dbReference>
<dbReference type="InterPro" id="IPR027417">
    <property type="entry name" value="P-loop_NTPase"/>
</dbReference>
<organism evidence="3 4">
    <name type="scientific">Drosophila busckii</name>
    <name type="common">Fruit fly</name>
    <dbReference type="NCBI Taxonomy" id="30019"/>
    <lineage>
        <taxon>Eukaryota</taxon>
        <taxon>Metazoa</taxon>
        <taxon>Ecdysozoa</taxon>
        <taxon>Arthropoda</taxon>
        <taxon>Hexapoda</taxon>
        <taxon>Insecta</taxon>
        <taxon>Pterygota</taxon>
        <taxon>Neoptera</taxon>
        <taxon>Endopterygota</taxon>
        <taxon>Diptera</taxon>
        <taxon>Brachycera</taxon>
        <taxon>Muscomorpha</taxon>
        <taxon>Ephydroidea</taxon>
        <taxon>Drosophilidae</taxon>
        <taxon>Drosophila</taxon>
    </lineage>
</organism>
<dbReference type="SUPFAM" id="SSF160443">
    <property type="entry name" value="SMR domain-like"/>
    <property type="match status" value="1"/>
</dbReference>
<dbReference type="InterPro" id="IPR036063">
    <property type="entry name" value="Smr_dom_sf"/>
</dbReference>
<dbReference type="SMART" id="SM01162">
    <property type="entry name" value="DUF1771"/>
    <property type="match status" value="1"/>
</dbReference>
<dbReference type="Pfam" id="PF08590">
    <property type="entry name" value="DUF1771"/>
    <property type="match status" value="1"/>
</dbReference>